<evidence type="ECO:0000313" key="6">
    <source>
        <dbReference type="Proteomes" id="UP000044026"/>
    </source>
</evidence>
<organism evidence="4 5">
    <name type="scientific">Capnocytophaga canimorsus</name>
    <dbReference type="NCBI Taxonomy" id="28188"/>
    <lineage>
        <taxon>Bacteria</taxon>
        <taxon>Pseudomonadati</taxon>
        <taxon>Bacteroidota</taxon>
        <taxon>Flavobacteriia</taxon>
        <taxon>Flavobacteriales</taxon>
        <taxon>Flavobacteriaceae</taxon>
        <taxon>Capnocytophaga</taxon>
    </lineage>
</organism>
<reference evidence="5 6" key="1">
    <citation type="submission" date="2015-01" db="EMBL/GenBank/DDBJ databases">
        <authorList>
            <person name="MANFREDI Pablo"/>
        </authorList>
    </citation>
    <scope>NUCLEOTIDE SEQUENCE [LARGE SCALE GENOMIC DNA]</scope>
    <source>
        <strain evidence="4 5">Cc11</strain>
        <strain evidence="3 6">Cc12</strain>
    </source>
</reference>
<dbReference type="GO" id="GO:0005975">
    <property type="term" value="P:carbohydrate metabolic process"/>
    <property type="evidence" value="ECO:0007669"/>
    <property type="project" value="UniProtKB-ARBA"/>
</dbReference>
<dbReference type="Proteomes" id="UP000243753">
    <property type="component" value="Chromosome"/>
</dbReference>
<evidence type="ECO:0000313" key="7">
    <source>
        <dbReference type="Proteomes" id="UP000243753"/>
    </source>
</evidence>
<dbReference type="Pfam" id="PF08522">
    <property type="entry name" value="BT_3987-like_N"/>
    <property type="match status" value="1"/>
</dbReference>
<dbReference type="Gene3D" id="2.60.120.200">
    <property type="match status" value="1"/>
</dbReference>
<gene>
    <name evidence="4" type="ORF">CCAN11_2160017</name>
    <name evidence="3" type="ORF">CCAN12_680016</name>
    <name evidence="2" type="ORF">CGC54_10710</name>
</gene>
<dbReference type="Proteomes" id="UP000039370">
    <property type="component" value="Unassembled WGS sequence"/>
</dbReference>
<evidence type="ECO:0000313" key="2">
    <source>
        <dbReference type="EMBL" id="ATA94762.1"/>
    </source>
</evidence>
<dbReference type="AlphaFoldDB" id="A0A0B7IF43"/>
<proteinExistence type="predicted"/>
<dbReference type="PROSITE" id="PS51257">
    <property type="entry name" value="PROKAR_LIPOPROTEIN"/>
    <property type="match status" value="1"/>
</dbReference>
<evidence type="ECO:0000313" key="4">
    <source>
        <dbReference type="EMBL" id="CEN50541.1"/>
    </source>
</evidence>
<reference evidence="2" key="2">
    <citation type="journal article" date="2017" name="Genome Announc.">
        <title>Twelve Complete Reference Genomes of Clinical Isolates in the Capnocytophaga Genus.</title>
        <authorList>
            <person name="Villarma A."/>
            <person name="Gulvik C.A."/>
            <person name="Rowe L.A."/>
            <person name="Sheth M."/>
            <person name="Juieng P."/>
            <person name="Nicholson A.C."/>
            <person name="Loparev V.N."/>
            <person name="McQuiston J.R."/>
        </authorList>
    </citation>
    <scope>NUCLEOTIDE SEQUENCE</scope>
    <source>
        <strain evidence="2">H3936</strain>
    </source>
</reference>
<dbReference type="GO" id="GO:0004553">
    <property type="term" value="F:hydrolase activity, hydrolyzing O-glycosyl compounds"/>
    <property type="evidence" value="ECO:0007669"/>
    <property type="project" value="UniProtKB-ARBA"/>
</dbReference>
<dbReference type="Gene3D" id="2.60.40.1740">
    <property type="entry name" value="hypothetical protein (bacova_03559)"/>
    <property type="match status" value="1"/>
</dbReference>
<dbReference type="Proteomes" id="UP000044026">
    <property type="component" value="Unassembled WGS sequence"/>
</dbReference>
<name>A0A0B7IF43_9FLAO</name>
<dbReference type="GeneID" id="69581429"/>
<dbReference type="InterPro" id="IPR013728">
    <property type="entry name" value="BT_3987-like_N"/>
</dbReference>
<dbReference type="Pfam" id="PF13385">
    <property type="entry name" value="Laminin_G_3"/>
    <property type="match status" value="1"/>
</dbReference>
<reference evidence="7" key="3">
    <citation type="submission" date="2017-06" db="EMBL/GenBank/DDBJ databases">
        <title>Capnocytophaga spp. assemblies.</title>
        <authorList>
            <person name="Gulvik C.A."/>
        </authorList>
    </citation>
    <scope>NUCLEOTIDE SEQUENCE [LARGE SCALE GENOMIC DNA]</scope>
    <source>
        <strain evidence="7">H3936</strain>
    </source>
</reference>
<dbReference type="EMBL" id="CDOK01000131">
    <property type="protein sequence ID" value="CEN50541.1"/>
    <property type="molecule type" value="Genomic_DNA"/>
</dbReference>
<sequence length="394" mass="44596">MKKIIWCLGLVMISSCQEELYENETKDHLTKQAVFLNTNEPTIKFSLKENESKEVTVDIRSVIPVSSESHITVMTADKTQLEQYNSKYNTEYTVLPASMYNVSKQVTMKKGELVGKITLNVNQINFSDKEAYALPIKISSTSPTSVSGRDSAILIIEKELEPIVTKVYRFGGYEAGISNAFGADDIPVAQWTLEATVNRSAYNRNNRSIAGTKTADGNPKNEIFTRFGDVTIDPNQLQIKTGAAQIDVPKEKLAAKPNEWYSLAFTYDGKTTRVFVNGEEVVSREIRDGIYTLNGLWIGGANELVREVRFWKRAVPAKELKENYWKVLDPKKAEGLLFYYPMNGKKYDHETGEITEDESKIWDWSSSKAHLTKPSNSNFDDNKGKNYIFYPPKK</sequence>
<dbReference type="SUPFAM" id="SSF49899">
    <property type="entry name" value="Concanavalin A-like lectins/glucanases"/>
    <property type="match status" value="1"/>
</dbReference>
<evidence type="ECO:0000313" key="5">
    <source>
        <dbReference type="Proteomes" id="UP000039370"/>
    </source>
</evidence>
<dbReference type="EMBL" id="CDOE01000065">
    <property type="protein sequence ID" value="CEN36891.1"/>
    <property type="molecule type" value="Genomic_DNA"/>
</dbReference>
<evidence type="ECO:0000259" key="1">
    <source>
        <dbReference type="Pfam" id="PF08522"/>
    </source>
</evidence>
<dbReference type="InterPro" id="IPR013320">
    <property type="entry name" value="ConA-like_dom_sf"/>
</dbReference>
<dbReference type="RefSeq" id="WP_041986355.1">
    <property type="nucleotide sequence ID" value="NZ_CP022382.1"/>
</dbReference>
<protein>
    <recommendedName>
        <fullName evidence="1">BT-3987-like N-terminal domain-containing protein</fullName>
    </recommendedName>
</protein>
<accession>A0A0B7IF43</accession>
<feature type="domain" description="BT-3987-like N-terminal" evidence="1">
    <location>
        <begin position="32"/>
        <end position="142"/>
    </location>
</feature>
<dbReference type="EMBL" id="CP022389">
    <property type="protein sequence ID" value="ATA94762.1"/>
    <property type="molecule type" value="Genomic_DNA"/>
</dbReference>
<evidence type="ECO:0000313" key="3">
    <source>
        <dbReference type="EMBL" id="CEN36891.1"/>
    </source>
</evidence>